<evidence type="ECO:0008006" key="4">
    <source>
        <dbReference type="Google" id="ProtNLM"/>
    </source>
</evidence>
<keyword evidence="1" id="KW-0732">Signal</keyword>
<accession>A0ABS5UBA9</accession>
<dbReference type="RefSeq" id="WP_214300540.1">
    <property type="nucleotide sequence ID" value="NZ_JAHDYS010000015.1"/>
</dbReference>
<dbReference type="EMBL" id="JAHDYS010000015">
    <property type="protein sequence ID" value="MBT1072979.1"/>
    <property type="molecule type" value="Genomic_DNA"/>
</dbReference>
<protein>
    <recommendedName>
        <fullName evidence="4">DUF5666 domain-containing protein</fullName>
    </recommendedName>
</protein>
<comment type="caution">
    <text evidence="2">The sequence shown here is derived from an EMBL/GenBank/DDBJ whole genome shotgun (WGS) entry which is preliminary data.</text>
</comment>
<keyword evidence="3" id="KW-1185">Reference proteome</keyword>
<feature type="signal peptide" evidence="1">
    <location>
        <begin position="1"/>
        <end position="23"/>
    </location>
</feature>
<name>A0ABS5UBA9_9BACT</name>
<evidence type="ECO:0000313" key="2">
    <source>
        <dbReference type="EMBL" id="MBT1072979.1"/>
    </source>
</evidence>
<reference evidence="2 3" key="1">
    <citation type="submission" date="2021-05" db="EMBL/GenBank/DDBJ databases">
        <title>The draft genome of Geobacter chapellei DSM 13688.</title>
        <authorList>
            <person name="Xu Z."/>
            <person name="Masuda Y."/>
            <person name="Itoh H."/>
            <person name="Senoo K."/>
        </authorList>
    </citation>
    <scope>NUCLEOTIDE SEQUENCE [LARGE SCALE GENOMIC DNA]</scope>
    <source>
        <strain evidence="2 3">DSM 13688</strain>
    </source>
</reference>
<evidence type="ECO:0000256" key="1">
    <source>
        <dbReference type="SAM" id="SignalP"/>
    </source>
</evidence>
<sequence length="101" mass="10726">MLKKLSILLVSVFILASGAAAFAINKTDKTGDRESIILGGRVTSIKDNVVTIKDKKGAEHIFEVGSTAGLKVGVSATCEEDCGRKLKLGAKVVNVRKVLKR</sequence>
<evidence type="ECO:0000313" key="3">
    <source>
        <dbReference type="Proteomes" id="UP000784128"/>
    </source>
</evidence>
<feature type="chain" id="PRO_5045246219" description="DUF5666 domain-containing protein" evidence="1">
    <location>
        <begin position="24"/>
        <end position="101"/>
    </location>
</feature>
<gene>
    <name evidence="2" type="ORF">KJB30_14385</name>
</gene>
<proteinExistence type="predicted"/>
<organism evidence="2 3">
    <name type="scientific">Pelotalea chapellei</name>
    <dbReference type="NCBI Taxonomy" id="44671"/>
    <lineage>
        <taxon>Bacteria</taxon>
        <taxon>Pseudomonadati</taxon>
        <taxon>Thermodesulfobacteriota</taxon>
        <taxon>Desulfuromonadia</taxon>
        <taxon>Geobacterales</taxon>
        <taxon>Geobacteraceae</taxon>
        <taxon>Pelotalea</taxon>
    </lineage>
</organism>
<dbReference type="Proteomes" id="UP000784128">
    <property type="component" value="Unassembled WGS sequence"/>
</dbReference>